<dbReference type="PANTHER" id="PTHR34264:SF3">
    <property type="entry name" value="ATP SYNTHASE SUBUNIT B, CHLOROPLASTIC"/>
    <property type="match status" value="1"/>
</dbReference>
<keyword evidence="6 12" id="KW-0406">Ion transport</keyword>
<evidence type="ECO:0000256" key="2">
    <source>
        <dbReference type="ARBA" id="ARBA00022547"/>
    </source>
</evidence>
<comment type="subcellular location">
    <subcellularLocation>
        <location evidence="12">Cell membrane</location>
        <topology evidence="12">Single-pass membrane protein</topology>
    </subcellularLocation>
    <subcellularLocation>
        <location evidence="11">Endomembrane system</location>
        <topology evidence="11">Single-pass membrane protein</topology>
    </subcellularLocation>
</comment>
<evidence type="ECO:0000256" key="9">
    <source>
        <dbReference type="ARBA" id="ARBA00025198"/>
    </source>
</evidence>
<dbReference type="InterPro" id="IPR002146">
    <property type="entry name" value="ATP_synth_b/b'su_bac/chlpt"/>
</dbReference>
<comment type="function">
    <text evidence="10">Component of the F(0) channel, it forms part of the peripheral stalk, linking F(1) to F(0). The b'-subunit is a diverged and duplicated form of b found in plants and photosynthetic bacteria.</text>
</comment>
<keyword evidence="8 12" id="KW-0066">ATP synthesis</keyword>
<reference evidence="15 16" key="1">
    <citation type="submission" date="2016-12" db="EMBL/GenBank/DDBJ databases">
        <authorList>
            <person name="Song W.-J."/>
            <person name="Kurnit D.M."/>
        </authorList>
    </citation>
    <scope>NUCLEOTIDE SEQUENCE [LARGE SCALE GENOMIC DNA]</scope>
    <source>
        <strain evidence="15 16">DSM 11393</strain>
    </source>
</reference>
<sequence length="189" mass="21047">MKKDKVFLVLLALAVVSLGAGLVHGIGEANQSAVTNLFFRLANLFAFAGIIWYFGVKKMLVALKARRSTIEQELKDLSQRKLEAEQKLAEVERRIANIASEREAVFAEYKAQGEMIKKNIIAKAEATAKQITEQAKLTAENELALAIEEIRSEVADLVVENTEKMLKAKLNSEAQEKIIDNYITKVVLN</sequence>
<evidence type="ECO:0000256" key="1">
    <source>
        <dbReference type="ARBA" id="ARBA00022448"/>
    </source>
</evidence>
<evidence type="ECO:0000256" key="12">
    <source>
        <dbReference type="HAMAP-Rule" id="MF_01398"/>
    </source>
</evidence>
<dbReference type="GO" id="GO:0012505">
    <property type="term" value="C:endomembrane system"/>
    <property type="evidence" value="ECO:0007669"/>
    <property type="project" value="UniProtKB-SubCell"/>
</dbReference>
<evidence type="ECO:0000313" key="15">
    <source>
        <dbReference type="EMBL" id="SHN54644.1"/>
    </source>
</evidence>
<keyword evidence="5 12" id="KW-1133">Transmembrane helix</keyword>
<dbReference type="EMBL" id="FRDI01000003">
    <property type="protein sequence ID" value="SHN54644.1"/>
    <property type="molecule type" value="Genomic_DNA"/>
</dbReference>
<protein>
    <recommendedName>
        <fullName evidence="12">ATP synthase subunit b</fullName>
    </recommendedName>
    <alternativeName>
        <fullName evidence="12">ATP synthase F(0) sector subunit b</fullName>
    </alternativeName>
    <alternativeName>
        <fullName evidence="12">ATPase subunit I</fullName>
    </alternativeName>
    <alternativeName>
        <fullName evidence="12">F-type ATPase subunit b</fullName>
        <shortName evidence="12">F-ATPase subunit b</shortName>
    </alternativeName>
</protein>
<evidence type="ECO:0000256" key="4">
    <source>
        <dbReference type="ARBA" id="ARBA00022781"/>
    </source>
</evidence>
<dbReference type="GO" id="GO:0005886">
    <property type="term" value="C:plasma membrane"/>
    <property type="evidence" value="ECO:0007669"/>
    <property type="project" value="UniProtKB-SubCell"/>
</dbReference>
<dbReference type="CDD" id="cd06503">
    <property type="entry name" value="ATP-synt_Fo_b"/>
    <property type="match status" value="1"/>
</dbReference>
<dbReference type="GO" id="GO:0045259">
    <property type="term" value="C:proton-transporting ATP synthase complex"/>
    <property type="evidence" value="ECO:0007669"/>
    <property type="project" value="UniProtKB-KW"/>
</dbReference>
<dbReference type="STRING" id="1121455.SAMN02745728_00564"/>
<comment type="subunit">
    <text evidence="12">F-type ATPases have 2 components, F(1) - the catalytic core - and F(0) - the membrane proton channel. F(1) has five subunits: alpha(3), beta(3), gamma(1), delta(1), epsilon(1). F(0) has three main subunits: a(1), b(2) and c(10-14). The alpha and beta chains form an alternating ring which encloses part of the gamma chain. F(1) is attached to F(0) by a central stalk formed by the gamma and epsilon chains, while a peripheral stalk is formed by the delta and b chains.</text>
</comment>
<gene>
    <name evidence="12" type="primary">atpF</name>
    <name evidence="15" type="ORF">SAMN02745728_00564</name>
</gene>
<comment type="function">
    <text evidence="9 12">F(1)F(0) ATP synthase produces ATP from ADP in the presence of a proton or sodium gradient. F-type ATPases consist of two structural domains, F(1) containing the extramembraneous catalytic core and F(0) containing the membrane proton channel, linked together by a central stalk and a peripheral stalk. During catalysis, ATP synthesis in the catalytic domain of F(1) is coupled via a rotary mechanism of the central stalk subunits to proton translocation.</text>
</comment>
<evidence type="ECO:0000256" key="3">
    <source>
        <dbReference type="ARBA" id="ARBA00022692"/>
    </source>
</evidence>
<feature type="transmembrane region" description="Helical" evidence="12">
    <location>
        <begin position="35"/>
        <end position="56"/>
    </location>
</feature>
<keyword evidence="12" id="KW-1003">Cell membrane</keyword>
<evidence type="ECO:0000256" key="5">
    <source>
        <dbReference type="ARBA" id="ARBA00022989"/>
    </source>
</evidence>
<keyword evidence="1 12" id="KW-0813">Transport</keyword>
<evidence type="ECO:0000256" key="13">
    <source>
        <dbReference type="RuleBase" id="RU003848"/>
    </source>
</evidence>
<dbReference type="AlphaFoldDB" id="A0A1M7S8E7"/>
<keyword evidence="14" id="KW-0175">Coiled coil</keyword>
<dbReference type="GO" id="GO:0046933">
    <property type="term" value="F:proton-transporting ATP synthase activity, rotational mechanism"/>
    <property type="evidence" value="ECO:0007669"/>
    <property type="project" value="UniProtKB-UniRule"/>
</dbReference>
<keyword evidence="16" id="KW-1185">Reference proteome</keyword>
<dbReference type="Proteomes" id="UP000186469">
    <property type="component" value="Unassembled WGS sequence"/>
</dbReference>
<accession>A0A1M7S8E7</accession>
<evidence type="ECO:0000256" key="14">
    <source>
        <dbReference type="SAM" id="Coils"/>
    </source>
</evidence>
<dbReference type="Pfam" id="PF00430">
    <property type="entry name" value="ATP-synt_B"/>
    <property type="match status" value="1"/>
</dbReference>
<name>A0A1M7S8E7_9BACT</name>
<organism evidence="15 16">
    <name type="scientific">Desulfovibrio litoralis DSM 11393</name>
    <dbReference type="NCBI Taxonomy" id="1121455"/>
    <lineage>
        <taxon>Bacteria</taxon>
        <taxon>Pseudomonadati</taxon>
        <taxon>Thermodesulfobacteriota</taxon>
        <taxon>Desulfovibrionia</taxon>
        <taxon>Desulfovibrionales</taxon>
        <taxon>Desulfovibrionaceae</taxon>
        <taxon>Desulfovibrio</taxon>
    </lineage>
</organism>
<proteinExistence type="inferred from homology"/>
<evidence type="ECO:0000313" key="16">
    <source>
        <dbReference type="Proteomes" id="UP000186469"/>
    </source>
</evidence>
<dbReference type="HAMAP" id="MF_01398">
    <property type="entry name" value="ATP_synth_b_bprime"/>
    <property type="match status" value="1"/>
</dbReference>
<evidence type="ECO:0000256" key="11">
    <source>
        <dbReference type="ARBA" id="ARBA00037847"/>
    </source>
</evidence>
<dbReference type="OrthoDB" id="5471016at2"/>
<evidence type="ECO:0000256" key="8">
    <source>
        <dbReference type="ARBA" id="ARBA00023310"/>
    </source>
</evidence>
<evidence type="ECO:0000256" key="6">
    <source>
        <dbReference type="ARBA" id="ARBA00023065"/>
    </source>
</evidence>
<keyword evidence="2 12" id="KW-0138">CF(0)</keyword>
<evidence type="ECO:0000256" key="10">
    <source>
        <dbReference type="ARBA" id="ARBA00025614"/>
    </source>
</evidence>
<keyword evidence="7 12" id="KW-0472">Membrane</keyword>
<dbReference type="RefSeq" id="WP_072696270.1">
    <property type="nucleotide sequence ID" value="NZ_FRDI01000003.1"/>
</dbReference>
<feature type="coiled-coil region" evidence="14">
    <location>
        <begin position="60"/>
        <end position="141"/>
    </location>
</feature>
<comment type="similarity">
    <text evidence="12 13">Belongs to the ATPase B chain family.</text>
</comment>
<keyword evidence="4 12" id="KW-0375">Hydrogen ion transport</keyword>
<dbReference type="PANTHER" id="PTHR34264">
    <property type="entry name" value="ATP SYNTHASE SUBUNIT B, CHLOROPLASTIC"/>
    <property type="match status" value="1"/>
</dbReference>
<keyword evidence="3 12" id="KW-0812">Transmembrane</keyword>
<evidence type="ECO:0000256" key="7">
    <source>
        <dbReference type="ARBA" id="ARBA00023136"/>
    </source>
</evidence>